<comment type="caution">
    <text evidence="2">The sequence shown here is derived from an EMBL/GenBank/DDBJ whole genome shotgun (WGS) entry which is preliminary data.</text>
</comment>
<dbReference type="Pfam" id="PF00480">
    <property type="entry name" value="ROK"/>
    <property type="match status" value="1"/>
</dbReference>
<evidence type="ECO:0000256" key="1">
    <source>
        <dbReference type="ARBA" id="ARBA00006479"/>
    </source>
</evidence>
<dbReference type="EMBL" id="QUAL01000441">
    <property type="protein sequence ID" value="RIQ10828.1"/>
    <property type="molecule type" value="Genomic_DNA"/>
</dbReference>
<protein>
    <submittedName>
        <fullName evidence="2">ROK family protein</fullName>
    </submittedName>
</protein>
<dbReference type="PANTHER" id="PTHR18964:SF169">
    <property type="entry name" value="N-ACETYLMANNOSAMINE KINASE"/>
    <property type="match status" value="1"/>
</dbReference>
<gene>
    <name evidence="2" type="ORF">DY240_31055</name>
</gene>
<dbReference type="OrthoDB" id="8772678at2"/>
<accession>A0A418KG34</accession>
<reference evidence="2 3" key="1">
    <citation type="submission" date="2018-09" db="EMBL/GenBank/DDBJ databases">
        <title>Isolation, diversity and antifungal activity of actinobacteria from wheat.</title>
        <authorList>
            <person name="Han C."/>
        </authorList>
    </citation>
    <scope>NUCLEOTIDE SEQUENCE [LARGE SCALE GENOMIC DNA]</scope>
    <source>
        <strain evidence="2 3">NEAU-YY265</strain>
    </source>
</reference>
<dbReference type="InterPro" id="IPR043129">
    <property type="entry name" value="ATPase_NBD"/>
</dbReference>
<evidence type="ECO:0000313" key="2">
    <source>
        <dbReference type="EMBL" id="RIQ10828.1"/>
    </source>
</evidence>
<evidence type="ECO:0000313" key="3">
    <source>
        <dbReference type="Proteomes" id="UP000284057"/>
    </source>
</evidence>
<proteinExistence type="inferred from homology"/>
<dbReference type="Proteomes" id="UP000284057">
    <property type="component" value="Unassembled WGS sequence"/>
</dbReference>
<dbReference type="AlphaFoldDB" id="A0A418KG34"/>
<sequence>MTVVVAVDLGATKIQAAVVRDGEIVRRYRRATPSHAGGAAVLDAVAEAVAAVAADATAIAGIGVACAGVVDVRSGAILRSGATIHDWAGTAVGDALSARFGCPVVVDNDCNAFAGGLLRGGHAGAGLLAVMVGTGIGAGLVLDAMLYRGPRFGAGELAHLPWPGVDGARCGCGRPDHLEATASGHGIEQSYAAATGGERLSLPTIVRRRADGDPAAVAVVELGARALGTVLAGVAGTLDLDEVVLGGGVVDAVPGFAGLARRHFDTEVAARGQRVTMTRAARGDDTVLIGIAGLADDRMEARL</sequence>
<dbReference type="InterPro" id="IPR000600">
    <property type="entry name" value="ROK"/>
</dbReference>
<keyword evidence="3" id="KW-1185">Reference proteome</keyword>
<dbReference type="Gene3D" id="3.30.420.40">
    <property type="match status" value="2"/>
</dbReference>
<organism evidence="2 3">
    <name type="scientific">Jiangella rhizosphaerae</name>
    <dbReference type="NCBI Taxonomy" id="2293569"/>
    <lineage>
        <taxon>Bacteria</taxon>
        <taxon>Bacillati</taxon>
        <taxon>Actinomycetota</taxon>
        <taxon>Actinomycetes</taxon>
        <taxon>Jiangellales</taxon>
        <taxon>Jiangellaceae</taxon>
        <taxon>Jiangella</taxon>
    </lineage>
</organism>
<dbReference type="SUPFAM" id="SSF53067">
    <property type="entry name" value="Actin-like ATPase domain"/>
    <property type="match status" value="1"/>
</dbReference>
<comment type="similarity">
    <text evidence="1">Belongs to the ROK (NagC/XylR) family.</text>
</comment>
<dbReference type="PANTHER" id="PTHR18964">
    <property type="entry name" value="ROK (REPRESSOR, ORF, KINASE) FAMILY"/>
    <property type="match status" value="1"/>
</dbReference>
<dbReference type="RefSeq" id="WP_119663511.1">
    <property type="nucleotide sequence ID" value="NZ_QUAL01000441.1"/>
</dbReference>
<name>A0A418KG34_9ACTN</name>